<evidence type="ECO:0000313" key="10">
    <source>
        <dbReference type="Proteomes" id="UP000679749"/>
    </source>
</evidence>
<dbReference type="InterPro" id="IPR050388">
    <property type="entry name" value="ABC_Ni/Peptide_Import"/>
</dbReference>
<comment type="subcellular location">
    <subcellularLocation>
        <location evidence="1">Cell membrane</location>
        <topology evidence="1">Peripheral membrane protein</topology>
    </subcellularLocation>
</comment>
<dbReference type="InterPro" id="IPR027417">
    <property type="entry name" value="P-loop_NTPase"/>
</dbReference>
<dbReference type="PANTHER" id="PTHR43297:SF2">
    <property type="entry name" value="DIPEPTIDE TRANSPORT ATP-BINDING PROTEIN DPPD"/>
    <property type="match status" value="1"/>
</dbReference>
<evidence type="ECO:0000256" key="6">
    <source>
        <dbReference type="ARBA" id="ARBA00022840"/>
    </source>
</evidence>
<evidence type="ECO:0000256" key="7">
    <source>
        <dbReference type="ARBA" id="ARBA00023136"/>
    </source>
</evidence>
<feature type="domain" description="ABC transporter" evidence="8">
    <location>
        <begin position="9"/>
        <end position="260"/>
    </location>
</feature>
<dbReference type="AlphaFoldDB" id="A0A942YVJ1"/>
<evidence type="ECO:0000256" key="4">
    <source>
        <dbReference type="ARBA" id="ARBA00022475"/>
    </source>
</evidence>
<dbReference type="InterPro" id="IPR013563">
    <property type="entry name" value="Oligopep_ABC_C"/>
</dbReference>
<evidence type="ECO:0000256" key="5">
    <source>
        <dbReference type="ARBA" id="ARBA00022741"/>
    </source>
</evidence>
<gene>
    <name evidence="9" type="ORF">KHA99_17170</name>
</gene>
<evidence type="ECO:0000259" key="8">
    <source>
        <dbReference type="PROSITE" id="PS50893"/>
    </source>
</evidence>
<dbReference type="CDD" id="cd03257">
    <property type="entry name" value="ABC_NikE_OppD_transporters"/>
    <property type="match status" value="1"/>
</dbReference>
<dbReference type="Proteomes" id="UP000679749">
    <property type="component" value="Unassembled WGS sequence"/>
</dbReference>
<organism evidence="9 10">
    <name type="scientific">Neobacillus rhizophilus</name>
    <dbReference type="NCBI Taxonomy" id="2833579"/>
    <lineage>
        <taxon>Bacteria</taxon>
        <taxon>Bacillati</taxon>
        <taxon>Bacillota</taxon>
        <taxon>Bacilli</taxon>
        <taxon>Bacillales</taxon>
        <taxon>Bacillaceae</taxon>
        <taxon>Neobacillus</taxon>
    </lineage>
</organism>
<dbReference type="GO" id="GO:0016887">
    <property type="term" value="F:ATP hydrolysis activity"/>
    <property type="evidence" value="ECO:0007669"/>
    <property type="project" value="InterPro"/>
</dbReference>
<dbReference type="InterPro" id="IPR003439">
    <property type="entry name" value="ABC_transporter-like_ATP-bd"/>
</dbReference>
<dbReference type="RefSeq" id="WP_213118674.1">
    <property type="nucleotide sequence ID" value="NZ_JAGYPF010000003.1"/>
</dbReference>
<dbReference type="Gene3D" id="3.40.50.300">
    <property type="entry name" value="P-loop containing nucleotide triphosphate hydrolases"/>
    <property type="match status" value="1"/>
</dbReference>
<dbReference type="GO" id="GO:0005886">
    <property type="term" value="C:plasma membrane"/>
    <property type="evidence" value="ECO:0007669"/>
    <property type="project" value="UniProtKB-SubCell"/>
</dbReference>
<reference evidence="9" key="1">
    <citation type="submission" date="2021-05" db="EMBL/GenBank/DDBJ databases">
        <title>Novel Bacillus species.</title>
        <authorList>
            <person name="Liu G."/>
        </authorList>
    </citation>
    <scope>NUCLEOTIDE SEQUENCE</scope>
    <source>
        <strain evidence="9">FJAT-49825</strain>
    </source>
</reference>
<dbReference type="GO" id="GO:0015833">
    <property type="term" value="P:peptide transport"/>
    <property type="evidence" value="ECO:0007669"/>
    <property type="project" value="InterPro"/>
</dbReference>
<dbReference type="InterPro" id="IPR017871">
    <property type="entry name" value="ABC_transporter-like_CS"/>
</dbReference>
<dbReference type="PROSITE" id="PS50893">
    <property type="entry name" value="ABC_TRANSPORTER_2"/>
    <property type="match status" value="1"/>
</dbReference>
<dbReference type="FunFam" id="3.40.50.300:FF:000016">
    <property type="entry name" value="Oligopeptide ABC transporter ATP-binding component"/>
    <property type="match status" value="1"/>
</dbReference>
<keyword evidence="10" id="KW-1185">Reference proteome</keyword>
<evidence type="ECO:0000256" key="3">
    <source>
        <dbReference type="ARBA" id="ARBA00022448"/>
    </source>
</evidence>
<dbReference type="InterPro" id="IPR003593">
    <property type="entry name" value="AAA+_ATPase"/>
</dbReference>
<evidence type="ECO:0000256" key="1">
    <source>
        <dbReference type="ARBA" id="ARBA00004202"/>
    </source>
</evidence>
<dbReference type="Pfam" id="PF00005">
    <property type="entry name" value="ABC_tran"/>
    <property type="match status" value="1"/>
</dbReference>
<evidence type="ECO:0000256" key="2">
    <source>
        <dbReference type="ARBA" id="ARBA00005417"/>
    </source>
</evidence>
<dbReference type="PROSITE" id="PS00211">
    <property type="entry name" value="ABC_TRANSPORTER_1"/>
    <property type="match status" value="1"/>
</dbReference>
<comment type="similarity">
    <text evidence="2">Belongs to the ABC transporter superfamily.</text>
</comment>
<accession>A0A942YVJ1</accession>
<dbReference type="PANTHER" id="PTHR43297">
    <property type="entry name" value="OLIGOPEPTIDE TRANSPORT ATP-BINDING PROTEIN APPD"/>
    <property type="match status" value="1"/>
</dbReference>
<keyword evidence="6 9" id="KW-0067">ATP-binding</keyword>
<sequence length="346" mass="38051">MSSKESPLLEVKNLETFISTPKGEIKPVNNVSFSINKGEIVALVGESGSGKSVSSLSIMGLNASAIQYKPESSIYFKDKDLLRLEEKEMRKIRGNEIAMIFQDPMFSLNPVHTIGKQIAESIVLHKKVKYKEALETALDLLNKVGIPDAKRRLNDYPHQLSGGMRQRVMIAMALACDPQLLIADEPTTALDVTIQAQILNLLRKLQKETGISILLITHDLGVVAEMADRVLVMYCGKIVEEGTVADIFENPLHPYTKGLMSSVPELYGPSKEKLDTIPGIVPNPLELPTGCNFVTRCSYATKKCSQTAPTLLQHPSGNRVSCWNPFGKEGGSAHYETAATSINYRH</sequence>
<proteinExistence type="inferred from homology"/>
<keyword evidence="7" id="KW-0472">Membrane</keyword>
<dbReference type="EMBL" id="JAGYPF010000003">
    <property type="protein sequence ID" value="MBS4214184.1"/>
    <property type="molecule type" value="Genomic_DNA"/>
</dbReference>
<dbReference type="SMART" id="SM00382">
    <property type="entry name" value="AAA"/>
    <property type="match status" value="1"/>
</dbReference>
<keyword evidence="3" id="KW-0813">Transport</keyword>
<evidence type="ECO:0000313" key="9">
    <source>
        <dbReference type="EMBL" id="MBS4214184.1"/>
    </source>
</evidence>
<dbReference type="NCBIfam" id="TIGR01727">
    <property type="entry name" value="oligo_HPY"/>
    <property type="match status" value="1"/>
</dbReference>
<dbReference type="SUPFAM" id="SSF52540">
    <property type="entry name" value="P-loop containing nucleoside triphosphate hydrolases"/>
    <property type="match status" value="1"/>
</dbReference>
<keyword evidence="4" id="KW-1003">Cell membrane</keyword>
<comment type="caution">
    <text evidence="9">The sequence shown here is derived from an EMBL/GenBank/DDBJ whole genome shotgun (WGS) entry which is preliminary data.</text>
</comment>
<dbReference type="GO" id="GO:0005524">
    <property type="term" value="F:ATP binding"/>
    <property type="evidence" value="ECO:0007669"/>
    <property type="project" value="UniProtKB-KW"/>
</dbReference>
<dbReference type="Pfam" id="PF08352">
    <property type="entry name" value="oligo_HPY"/>
    <property type="match status" value="1"/>
</dbReference>
<protein>
    <submittedName>
        <fullName evidence="9">ABC transporter ATP-binding protein</fullName>
    </submittedName>
</protein>
<name>A0A942YVJ1_9BACI</name>
<keyword evidence="5" id="KW-0547">Nucleotide-binding</keyword>